<accession>A0A438IFS7</accession>
<dbReference type="EMBL" id="QGNW01000115">
    <property type="protein sequence ID" value="RVW95269.1"/>
    <property type="molecule type" value="Genomic_DNA"/>
</dbReference>
<feature type="compositionally biased region" description="Polar residues" evidence="1">
    <location>
        <begin position="1"/>
        <end position="15"/>
    </location>
</feature>
<evidence type="ECO:0000313" key="2">
    <source>
        <dbReference type="EMBL" id="RVW95269.1"/>
    </source>
</evidence>
<comment type="caution">
    <text evidence="2">The sequence shown here is derived from an EMBL/GenBank/DDBJ whole genome shotgun (WGS) entry which is preliminary data.</text>
</comment>
<organism evidence="2 3">
    <name type="scientific">Vitis vinifera</name>
    <name type="common">Grape</name>
    <dbReference type="NCBI Taxonomy" id="29760"/>
    <lineage>
        <taxon>Eukaryota</taxon>
        <taxon>Viridiplantae</taxon>
        <taxon>Streptophyta</taxon>
        <taxon>Embryophyta</taxon>
        <taxon>Tracheophyta</taxon>
        <taxon>Spermatophyta</taxon>
        <taxon>Magnoliopsida</taxon>
        <taxon>eudicotyledons</taxon>
        <taxon>Gunneridae</taxon>
        <taxon>Pentapetalae</taxon>
        <taxon>rosids</taxon>
        <taxon>Vitales</taxon>
        <taxon>Vitaceae</taxon>
        <taxon>Viteae</taxon>
        <taxon>Vitis</taxon>
    </lineage>
</organism>
<gene>
    <name evidence="2" type="ORF">CK203_034177</name>
</gene>
<name>A0A438IFS7_VITVI</name>
<sequence length="91" mass="10210">MIETVSSCDSDQKTQPKGPRLRHPPLQSIISPTTTTVEDISCINHFTHHNTSRNITCKMTPPTLTHFSSFNLAYGYSLKGSFYAALKCLMY</sequence>
<protein>
    <submittedName>
        <fullName evidence="2">Uncharacterized protein</fullName>
    </submittedName>
</protein>
<proteinExistence type="predicted"/>
<evidence type="ECO:0000256" key="1">
    <source>
        <dbReference type="SAM" id="MobiDB-lite"/>
    </source>
</evidence>
<evidence type="ECO:0000313" key="3">
    <source>
        <dbReference type="Proteomes" id="UP000288805"/>
    </source>
</evidence>
<dbReference type="AlphaFoldDB" id="A0A438IFS7"/>
<reference evidence="2 3" key="1">
    <citation type="journal article" date="2018" name="PLoS Genet.">
        <title>Population sequencing reveals clonal diversity and ancestral inbreeding in the grapevine cultivar Chardonnay.</title>
        <authorList>
            <person name="Roach M.J."/>
            <person name="Johnson D.L."/>
            <person name="Bohlmann J."/>
            <person name="van Vuuren H.J."/>
            <person name="Jones S.J."/>
            <person name="Pretorius I.S."/>
            <person name="Schmidt S.A."/>
            <person name="Borneman A.R."/>
        </authorList>
    </citation>
    <scope>NUCLEOTIDE SEQUENCE [LARGE SCALE GENOMIC DNA]</scope>
    <source>
        <strain evidence="3">cv. Chardonnay</strain>
        <tissue evidence="2">Leaf</tissue>
    </source>
</reference>
<dbReference type="Proteomes" id="UP000288805">
    <property type="component" value="Unassembled WGS sequence"/>
</dbReference>
<feature type="region of interest" description="Disordered" evidence="1">
    <location>
        <begin position="1"/>
        <end position="27"/>
    </location>
</feature>